<keyword evidence="8 9" id="KW-0472">Membrane</keyword>
<dbReference type="InterPro" id="IPR003593">
    <property type="entry name" value="AAA+_ATPase"/>
</dbReference>
<evidence type="ECO:0000313" key="12">
    <source>
        <dbReference type="EMBL" id="GCF11589.1"/>
    </source>
</evidence>
<evidence type="ECO:0000256" key="3">
    <source>
        <dbReference type="ARBA" id="ARBA00022475"/>
    </source>
</evidence>
<keyword evidence="13" id="KW-1185">Reference proteome</keyword>
<evidence type="ECO:0000256" key="5">
    <source>
        <dbReference type="ARBA" id="ARBA00022741"/>
    </source>
</evidence>
<keyword evidence="3" id="KW-1003">Cell membrane</keyword>
<dbReference type="AlphaFoldDB" id="A0A5A5TKK4"/>
<proteinExistence type="predicted"/>
<dbReference type="SUPFAM" id="SSF90123">
    <property type="entry name" value="ABC transporter transmembrane region"/>
    <property type="match status" value="1"/>
</dbReference>
<dbReference type="FunFam" id="3.40.50.300:FF:000221">
    <property type="entry name" value="Multidrug ABC transporter ATP-binding protein"/>
    <property type="match status" value="1"/>
</dbReference>
<dbReference type="NCBIfam" id="TIGR02857">
    <property type="entry name" value="CydD"/>
    <property type="match status" value="1"/>
</dbReference>
<dbReference type="GO" id="GO:0140359">
    <property type="term" value="F:ABC-type transporter activity"/>
    <property type="evidence" value="ECO:0007669"/>
    <property type="project" value="InterPro"/>
</dbReference>
<dbReference type="GO" id="GO:0042883">
    <property type="term" value="P:cysteine transport"/>
    <property type="evidence" value="ECO:0007669"/>
    <property type="project" value="InterPro"/>
</dbReference>
<comment type="caution">
    <text evidence="12">The sequence shown here is derived from an EMBL/GenBank/DDBJ whole genome shotgun (WGS) entry which is preliminary data.</text>
</comment>
<keyword evidence="4 9" id="KW-0812">Transmembrane</keyword>
<dbReference type="RefSeq" id="WP_172632448.1">
    <property type="nucleotide sequence ID" value="NZ_BIXY01000125.1"/>
</dbReference>
<dbReference type="SMART" id="SM00382">
    <property type="entry name" value="AAA"/>
    <property type="match status" value="1"/>
</dbReference>
<keyword evidence="6" id="KW-0067">ATP-binding</keyword>
<evidence type="ECO:0000259" key="11">
    <source>
        <dbReference type="PROSITE" id="PS50929"/>
    </source>
</evidence>
<feature type="domain" description="ABC transporter" evidence="10">
    <location>
        <begin position="324"/>
        <end position="559"/>
    </location>
</feature>
<evidence type="ECO:0000256" key="2">
    <source>
        <dbReference type="ARBA" id="ARBA00022448"/>
    </source>
</evidence>
<evidence type="ECO:0000256" key="7">
    <source>
        <dbReference type="ARBA" id="ARBA00022989"/>
    </source>
</evidence>
<keyword evidence="5" id="KW-0547">Nucleotide-binding</keyword>
<name>A0A5A5TKK4_9CHLR</name>
<dbReference type="InterPro" id="IPR017871">
    <property type="entry name" value="ABC_transporter-like_CS"/>
</dbReference>
<feature type="domain" description="ABC transmembrane type-1" evidence="11">
    <location>
        <begin position="1"/>
        <end position="284"/>
    </location>
</feature>
<dbReference type="InterPro" id="IPR027417">
    <property type="entry name" value="P-loop_NTPase"/>
</dbReference>
<evidence type="ECO:0000259" key="10">
    <source>
        <dbReference type="PROSITE" id="PS50893"/>
    </source>
</evidence>
<gene>
    <name evidence="12" type="ORF">KDI_51530</name>
</gene>
<evidence type="ECO:0000256" key="1">
    <source>
        <dbReference type="ARBA" id="ARBA00004651"/>
    </source>
</evidence>
<dbReference type="InterPro" id="IPR039421">
    <property type="entry name" value="Type_1_exporter"/>
</dbReference>
<dbReference type="PROSITE" id="PS50893">
    <property type="entry name" value="ABC_TRANSPORTER_2"/>
    <property type="match status" value="1"/>
</dbReference>
<accession>A0A5A5TKK4</accession>
<dbReference type="GO" id="GO:0005886">
    <property type="term" value="C:plasma membrane"/>
    <property type="evidence" value="ECO:0007669"/>
    <property type="project" value="UniProtKB-SubCell"/>
</dbReference>
<dbReference type="Gene3D" id="1.20.1560.10">
    <property type="entry name" value="ABC transporter type 1, transmembrane domain"/>
    <property type="match status" value="1"/>
</dbReference>
<dbReference type="GO" id="GO:0016887">
    <property type="term" value="F:ATP hydrolysis activity"/>
    <property type="evidence" value="ECO:0007669"/>
    <property type="project" value="InterPro"/>
</dbReference>
<evidence type="ECO:0000256" key="4">
    <source>
        <dbReference type="ARBA" id="ARBA00022692"/>
    </source>
</evidence>
<dbReference type="Proteomes" id="UP000322530">
    <property type="component" value="Unassembled WGS sequence"/>
</dbReference>
<evidence type="ECO:0000256" key="8">
    <source>
        <dbReference type="ARBA" id="ARBA00023136"/>
    </source>
</evidence>
<dbReference type="Pfam" id="PF00664">
    <property type="entry name" value="ABC_membrane"/>
    <property type="match status" value="1"/>
</dbReference>
<feature type="transmembrane region" description="Helical" evidence="9">
    <location>
        <begin position="142"/>
        <end position="163"/>
    </location>
</feature>
<comment type="subcellular location">
    <subcellularLocation>
        <location evidence="1">Cell membrane</location>
        <topology evidence="1">Multi-pass membrane protein</topology>
    </subcellularLocation>
</comment>
<evidence type="ECO:0000313" key="13">
    <source>
        <dbReference type="Proteomes" id="UP000322530"/>
    </source>
</evidence>
<feature type="transmembrane region" description="Helical" evidence="9">
    <location>
        <begin position="221"/>
        <end position="246"/>
    </location>
</feature>
<dbReference type="PROSITE" id="PS50929">
    <property type="entry name" value="ABC_TM1F"/>
    <property type="match status" value="1"/>
</dbReference>
<feature type="transmembrane region" description="Helical" evidence="9">
    <location>
        <begin position="116"/>
        <end position="136"/>
    </location>
</feature>
<sequence>MLTVLISLFGTVITIVQMTLLSHIVNQVFLLRQNLAQNWRFLLFLLAAILVQVGLVWIREVSAQRGAMRAKAELREKLFAHLFALGPAYTRDERTGELVTTASEGIERLDAYLSRYLPQMYLSVLVPLLIACYVFPLDWGSALILLITCPIIPLLMILVGSYAEVHMQRQWTALSRMGAQFLDAVQGLPTLKLFGRSAAEQERVERASNGVRDKTLKVLRLAFLSGGVLEFLTTVAIGLVAVTLGIRLLDGGISFQNAFLILLLAPEFYRPLRDLGVHRHAGMEGKAAAIRLQEILRTPVARDELSKSEEQPVPEGGGAGKIALTCHNLTYTYPQAEQPALSDVSLTLPMHTCTALVGQSGAGKSTLVNLLLRFQEPQEGNILINGRARSELSLEQWREQIALVPQRPHLFYGTVRDNILLARPAARALELQMAAELAGAAEFIVQLPQGYDTMIGEQGARLSAGQIQRLALARAFLKDAPLLILDEPTSHLDIHSEALIRQALQRLMQQRTVLVIAHRLNTIAHADQIAVLATGKLVELGQHADLLQQSGLYARLLHAHEEEVVAL</sequence>
<protein>
    <submittedName>
        <fullName evidence="12">Thiol reductant ABC exporter subunit CydD</fullName>
    </submittedName>
</protein>
<evidence type="ECO:0000256" key="9">
    <source>
        <dbReference type="SAM" id="Phobius"/>
    </source>
</evidence>
<evidence type="ECO:0000256" key="6">
    <source>
        <dbReference type="ARBA" id="ARBA00022840"/>
    </source>
</evidence>
<dbReference type="PROSITE" id="PS00211">
    <property type="entry name" value="ABC_TRANSPORTER_1"/>
    <property type="match status" value="1"/>
</dbReference>
<reference evidence="12 13" key="1">
    <citation type="submission" date="2019-01" db="EMBL/GenBank/DDBJ databases">
        <title>Draft genome sequence of Dictyobacter sp. Uno17.</title>
        <authorList>
            <person name="Wang C.M."/>
            <person name="Zheng Y."/>
            <person name="Sakai Y."/>
            <person name="Abe K."/>
            <person name="Yokota A."/>
            <person name="Yabe S."/>
        </authorList>
    </citation>
    <scope>NUCLEOTIDE SEQUENCE [LARGE SCALE GENOMIC DNA]</scope>
    <source>
        <strain evidence="12 13">Uno17</strain>
    </source>
</reference>
<keyword evidence="7 9" id="KW-1133">Transmembrane helix</keyword>
<dbReference type="EMBL" id="BIXY01000125">
    <property type="protein sequence ID" value="GCF11589.1"/>
    <property type="molecule type" value="Genomic_DNA"/>
</dbReference>
<dbReference type="InterPro" id="IPR003439">
    <property type="entry name" value="ABC_transporter-like_ATP-bd"/>
</dbReference>
<feature type="transmembrane region" description="Helical" evidence="9">
    <location>
        <begin position="38"/>
        <end position="58"/>
    </location>
</feature>
<dbReference type="InterPro" id="IPR036640">
    <property type="entry name" value="ABC1_TM_sf"/>
</dbReference>
<dbReference type="PANTHER" id="PTHR24221">
    <property type="entry name" value="ATP-BINDING CASSETTE SUB-FAMILY B"/>
    <property type="match status" value="1"/>
</dbReference>
<dbReference type="CDD" id="cd18584">
    <property type="entry name" value="ABC_6TM_AarD_CydD"/>
    <property type="match status" value="1"/>
</dbReference>
<organism evidence="12 13">
    <name type="scientific">Dictyobacter arantiisoli</name>
    <dbReference type="NCBI Taxonomy" id="2014874"/>
    <lineage>
        <taxon>Bacteria</taxon>
        <taxon>Bacillati</taxon>
        <taxon>Chloroflexota</taxon>
        <taxon>Ktedonobacteria</taxon>
        <taxon>Ktedonobacterales</taxon>
        <taxon>Dictyobacteraceae</taxon>
        <taxon>Dictyobacter</taxon>
    </lineage>
</organism>
<dbReference type="SUPFAM" id="SSF52540">
    <property type="entry name" value="P-loop containing nucleoside triphosphate hydrolases"/>
    <property type="match status" value="1"/>
</dbReference>
<dbReference type="Gene3D" id="3.40.50.300">
    <property type="entry name" value="P-loop containing nucleotide triphosphate hydrolases"/>
    <property type="match status" value="1"/>
</dbReference>
<dbReference type="InterPro" id="IPR011527">
    <property type="entry name" value="ABC1_TM_dom"/>
</dbReference>
<dbReference type="InterPro" id="IPR014216">
    <property type="entry name" value="ABC_transptr_CydD"/>
</dbReference>
<dbReference type="PANTHER" id="PTHR24221:SF590">
    <property type="entry name" value="COMPONENT LINKED WITH THE ASSEMBLY OF CYTOCHROME' TRANSPORT TRANSMEMBRANE ATP-BINDING PROTEIN ABC TRANSPORTER CYDD-RELATED"/>
    <property type="match status" value="1"/>
</dbReference>
<dbReference type="Pfam" id="PF00005">
    <property type="entry name" value="ABC_tran"/>
    <property type="match status" value="1"/>
</dbReference>
<dbReference type="GO" id="GO:0005524">
    <property type="term" value="F:ATP binding"/>
    <property type="evidence" value="ECO:0007669"/>
    <property type="project" value="UniProtKB-KW"/>
</dbReference>
<keyword evidence="2" id="KW-0813">Transport</keyword>